<gene>
    <name evidence="1" type="ORF">PoB_005562600</name>
</gene>
<evidence type="ECO:0000313" key="1">
    <source>
        <dbReference type="EMBL" id="GFO29121.1"/>
    </source>
</evidence>
<reference evidence="1 2" key="1">
    <citation type="journal article" date="2021" name="Elife">
        <title>Chloroplast acquisition without the gene transfer in kleptoplastic sea slugs, Plakobranchus ocellatus.</title>
        <authorList>
            <person name="Maeda T."/>
            <person name="Takahashi S."/>
            <person name="Yoshida T."/>
            <person name="Shimamura S."/>
            <person name="Takaki Y."/>
            <person name="Nagai Y."/>
            <person name="Toyoda A."/>
            <person name="Suzuki Y."/>
            <person name="Arimoto A."/>
            <person name="Ishii H."/>
            <person name="Satoh N."/>
            <person name="Nishiyama T."/>
            <person name="Hasebe M."/>
            <person name="Maruyama T."/>
            <person name="Minagawa J."/>
            <person name="Obokata J."/>
            <person name="Shigenobu S."/>
        </authorList>
    </citation>
    <scope>NUCLEOTIDE SEQUENCE [LARGE SCALE GENOMIC DNA]</scope>
</reference>
<sequence>MCSPSTRLPPTTKPWDIVFYILLTQDSSDRHRTEVPRIQCIATKHIFIAPQQHCDHAKRPPVNRKLSEPFTHNTRLLYLASAWNSLQSSNDDLKHSSLEYWRHFSANSQQSESRSVPCT</sequence>
<dbReference type="Proteomes" id="UP000735302">
    <property type="component" value="Unassembled WGS sequence"/>
</dbReference>
<name>A0AAV4C8S7_9GAST</name>
<dbReference type="AlphaFoldDB" id="A0AAV4C8S7"/>
<proteinExistence type="predicted"/>
<organism evidence="1 2">
    <name type="scientific">Plakobranchus ocellatus</name>
    <dbReference type="NCBI Taxonomy" id="259542"/>
    <lineage>
        <taxon>Eukaryota</taxon>
        <taxon>Metazoa</taxon>
        <taxon>Spiralia</taxon>
        <taxon>Lophotrochozoa</taxon>
        <taxon>Mollusca</taxon>
        <taxon>Gastropoda</taxon>
        <taxon>Heterobranchia</taxon>
        <taxon>Euthyneura</taxon>
        <taxon>Panpulmonata</taxon>
        <taxon>Sacoglossa</taxon>
        <taxon>Placobranchoidea</taxon>
        <taxon>Plakobranchidae</taxon>
        <taxon>Plakobranchus</taxon>
    </lineage>
</organism>
<accession>A0AAV4C8S7</accession>
<keyword evidence="2" id="KW-1185">Reference proteome</keyword>
<dbReference type="EMBL" id="BLXT01006120">
    <property type="protein sequence ID" value="GFO29121.1"/>
    <property type="molecule type" value="Genomic_DNA"/>
</dbReference>
<protein>
    <submittedName>
        <fullName evidence="1">Uncharacterized protein</fullName>
    </submittedName>
</protein>
<evidence type="ECO:0000313" key="2">
    <source>
        <dbReference type="Proteomes" id="UP000735302"/>
    </source>
</evidence>
<comment type="caution">
    <text evidence="1">The sequence shown here is derived from an EMBL/GenBank/DDBJ whole genome shotgun (WGS) entry which is preliminary data.</text>
</comment>